<dbReference type="PANTHER" id="PTHR33747">
    <property type="entry name" value="UPF0225 PROTEIN SCO1677"/>
    <property type="match status" value="1"/>
</dbReference>
<proteinExistence type="predicted"/>
<feature type="domain" description="YchJ-like middle NTF2-like" evidence="1">
    <location>
        <begin position="42"/>
        <end position="133"/>
    </location>
</feature>
<dbReference type="Pfam" id="PF02810">
    <property type="entry name" value="SEC-C"/>
    <property type="match status" value="1"/>
</dbReference>
<dbReference type="InterPro" id="IPR004027">
    <property type="entry name" value="SEC_C_motif"/>
</dbReference>
<evidence type="ECO:0000313" key="3">
    <source>
        <dbReference type="Proteomes" id="UP001139319"/>
    </source>
</evidence>
<dbReference type="NCBIfam" id="NF002449">
    <property type="entry name" value="PRK01617.1"/>
    <property type="match status" value="1"/>
</dbReference>
<dbReference type="Gene3D" id="3.10.450.50">
    <property type="match status" value="1"/>
</dbReference>
<dbReference type="InterPro" id="IPR032710">
    <property type="entry name" value="NTF2-like_dom_sf"/>
</dbReference>
<dbReference type="SUPFAM" id="SSF54427">
    <property type="entry name" value="NTF2-like"/>
    <property type="match status" value="1"/>
</dbReference>
<dbReference type="Pfam" id="PF17775">
    <property type="entry name" value="YchJ_M-like"/>
    <property type="match status" value="1"/>
</dbReference>
<comment type="caution">
    <text evidence="2">The sequence shown here is derived from an EMBL/GenBank/DDBJ whole genome shotgun (WGS) entry which is preliminary data.</text>
</comment>
<sequence length="161" mass="18803">MRRSYLRGWSRILSDVQVCPCGSQHPYRDCCRYHATEEAAPTPEVLMRSRYSAFVQNRAEYLLATWHQSTRPEQLDLADSPNWVGLSVLEADETGDSGHVHFKAFYRFNDQWRFLEERSTFIREAGQWFYVEGKTRDESFKPGRNESCLCGSGRKFKRCCG</sequence>
<dbReference type="InterPro" id="IPR048469">
    <property type="entry name" value="YchJ-like_M"/>
</dbReference>
<keyword evidence="3" id="KW-1185">Reference proteome</keyword>
<organism evidence="2 3">
    <name type="scientific">Gilvimarinus xylanilyticus</name>
    <dbReference type="NCBI Taxonomy" id="2944139"/>
    <lineage>
        <taxon>Bacteria</taxon>
        <taxon>Pseudomonadati</taxon>
        <taxon>Pseudomonadota</taxon>
        <taxon>Gammaproteobacteria</taxon>
        <taxon>Cellvibrionales</taxon>
        <taxon>Cellvibrionaceae</taxon>
        <taxon>Gilvimarinus</taxon>
    </lineage>
</organism>
<evidence type="ECO:0000259" key="1">
    <source>
        <dbReference type="Pfam" id="PF17775"/>
    </source>
</evidence>
<dbReference type="AlphaFoldDB" id="A0A9X2HXQ9"/>
<protein>
    <submittedName>
        <fullName evidence="2">YchJ family protein</fullName>
    </submittedName>
</protein>
<dbReference type="EMBL" id="JAMFTH010000001">
    <property type="protein sequence ID" value="MCP8898486.1"/>
    <property type="molecule type" value="Genomic_DNA"/>
</dbReference>
<evidence type="ECO:0000313" key="2">
    <source>
        <dbReference type="EMBL" id="MCP8898486.1"/>
    </source>
</evidence>
<name>A0A9X2HXQ9_9GAMM</name>
<accession>A0A9X2HXQ9</accession>
<dbReference type="Proteomes" id="UP001139319">
    <property type="component" value="Unassembled WGS sequence"/>
</dbReference>
<reference evidence="2" key="1">
    <citation type="submission" date="2022-05" db="EMBL/GenBank/DDBJ databases">
        <authorList>
            <person name="Sun H.-N."/>
        </authorList>
    </citation>
    <scope>NUCLEOTIDE SEQUENCE</scope>
    <source>
        <strain evidence="2">HB14</strain>
    </source>
</reference>
<reference evidence="2" key="2">
    <citation type="submission" date="2023-01" db="EMBL/GenBank/DDBJ databases">
        <title>Gilvimarinus xylanilyticus HB14 isolated from Caulerpa lentillifera aquaculture base in Hainan, China.</title>
        <authorList>
            <person name="Zhang Y.-J."/>
        </authorList>
    </citation>
    <scope>NUCLEOTIDE SEQUENCE</scope>
    <source>
        <strain evidence="2">HB14</strain>
    </source>
</reference>
<dbReference type="RefSeq" id="WP_253966762.1">
    <property type="nucleotide sequence ID" value="NZ_JAMFTH010000001.1"/>
</dbReference>
<dbReference type="PANTHER" id="PTHR33747:SF1">
    <property type="entry name" value="ADENYLATE CYCLASE-ASSOCIATED CAP C-TERMINAL DOMAIN-CONTAINING PROTEIN"/>
    <property type="match status" value="1"/>
</dbReference>
<dbReference type="SUPFAM" id="SSF103642">
    <property type="entry name" value="Sec-C motif"/>
    <property type="match status" value="1"/>
</dbReference>
<gene>
    <name evidence="2" type="ORF">M6D89_04150</name>
</gene>